<evidence type="ECO:0000313" key="3">
    <source>
        <dbReference type="Proteomes" id="UP001519460"/>
    </source>
</evidence>
<feature type="compositionally biased region" description="Polar residues" evidence="1">
    <location>
        <begin position="112"/>
        <end position="121"/>
    </location>
</feature>
<comment type="caution">
    <text evidence="2">The sequence shown here is derived from an EMBL/GenBank/DDBJ whole genome shotgun (WGS) entry which is preliminary data.</text>
</comment>
<reference evidence="2 3" key="1">
    <citation type="journal article" date="2023" name="Sci. Data">
        <title>Genome assembly of the Korean intertidal mud-creeper Batillaria attramentaria.</title>
        <authorList>
            <person name="Patra A.K."/>
            <person name="Ho P.T."/>
            <person name="Jun S."/>
            <person name="Lee S.J."/>
            <person name="Kim Y."/>
            <person name="Won Y.J."/>
        </authorList>
    </citation>
    <scope>NUCLEOTIDE SEQUENCE [LARGE SCALE GENOMIC DNA]</scope>
    <source>
        <strain evidence="2">Wonlab-2016</strain>
    </source>
</reference>
<dbReference type="AlphaFoldDB" id="A0ABD0KAT4"/>
<protein>
    <submittedName>
        <fullName evidence="2">Uncharacterized protein</fullName>
    </submittedName>
</protein>
<gene>
    <name evidence="2" type="ORF">BaRGS_00024555</name>
</gene>
<name>A0ABD0KAT4_9CAEN</name>
<proteinExistence type="predicted"/>
<feature type="region of interest" description="Disordered" evidence="1">
    <location>
        <begin position="1"/>
        <end position="144"/>
    </location>
</feature>
<feature type="compositionally biased region" description="Basic and acidic residues" evidence="1">
    <location>
        <begin position="37"/>
        <end position="59"/>
    </location>
</feature>
<feature type="compositionally biased region" description="Acidic residues" evidence="1">
    <location>
        <begin position="14"/>
        <end position="23"/>
    </location>
</feature>
<sequence>RRTVRRASQAVEMNENDPDEAEQVELRRLSGSSGGHVYEEVRGSNVSHCEDVPRPDRRQSPRVGSDGYMVPTPLTTSTHHTEATDQDSPPAASGAYMDMGQGSGAGGYVDMSQGQRSNQDQRPVDVATTAAQERTVNPVYENTT</sequence>
<dbReference type="Proteomes" id="UP001519460">
    <property type="component" value="Unassembled WGS sequence"/>
</dbReference>
<dbReference type="EMBL" id="JACVVK020000214">
    <property type="protein sequence ID" value="KAK7484185.1"/>
    <property type="molecule type" value="Genomic_DNA"/>
</dbReference>
<evidence type="ECO:0000313" key="2">
    <source>
        <dbReference type="EMBL" id="KAK7484185.1"/>
    </source>
</evidence>
<organism evidence="2 3">
    <name type="scientific">Batillaria attramentaria</name>
    <dbReference type="NCBI Taxonomy" id="370345"/>
    <lineage>
        <taxon>Eukaryota</taxon>
        <taxon>Metazoa</taxon>
        <taxon>Spiralia</taxon>
        <taxon>Lophotrochozoa</taxon>
        <taxon>Mollusca</taxon>
        <taxon>Gastropoda</taxon>
        <taxon>Caenogastropoda</taxon>
        <taxon>Sorbeoconcha</taxon>
        <taxon>Cerithioidea</taxon>
        <taxon>Batillariidae</taxon>
        <taxon>Batillaria</taxon>
    </lineage>
</organism>
<feature type="compositionally biased region" description="Polar residues" evidence="1">
    <location>
        <begin position="129"/>
        <end position="144"/>
    </location>
</feature>
<evidence type="ECO:0000256" key="1">
    <source>
        <dbReference type="SAM" id="MobiDB-lite"/>
    </source>
</evidence>
<keyword evidence="3" id="KW-1185">Reference proteome</keyword>
<feature type="non-terminal residue" evidence="2">
    <location>
        <position position="1"/>
    </location>
</feature>
<accession>A0ABD0KAT4</accession>